<evidence type="ECO:0000313" key="3">
    <source>
        <dbReference type="Proteomes" id="UP000545286"/>
    </source>
</evidence>
<gene>
    <name evidence="2" type="ORF">FHX72_001589</name>
</gene>
<feature type="domain" description="Microcin J25-processing protein McjB C-terminal" evidence="1">
    <location>
        <begin position="24"/>
        <end position="132"/>
    </location>
</feature>
<evidence type="ECO:0000259" key="1">
    <source>
        <dbReference type="Pfam" id="PF13471"/>
    </source>
</evidence>
<dbReference type="AlphaFoldDB" id="A0A7W4YEQ3"/>
<keyword evidence="3" id="KW-1185">Reference proteome</keyword>
<organism evidence="2 3">
    <name type="scientific">Pseudoclavibacter helvolus</name>
    <dbReference type="NCBI Taxonomy" id="255205"/>
    <lineage>
        <taxon>Bacteria</taxon>
        <taxon>Bacillati</taxon>
        <taxon>Actinomycetota</taxon>
        <taxon>Actinomycetes</taxon>
        <taxon>Micrococcales</taxon>
        <taxon>Microbacteriaceae</taxon>
        <taxon>Pseudoclavibacter</taxon>
    </lineage>
</organism>
<name>A0A7W4YEQ3_9MICO</name>
<proteinExistence type="predicted"/>
<accession>A0A7W4YEQ3</accession>
<dbReference type="Proteomes" id="UP000545286">
    <property type="component" value="Unassembled WGS sequence"/>
</dbReference>
<evidence type="ECO:0000313" key="2">
    <source>
        <dbReference type="EMBL" id="MBB2957452.1"/>
    </source>
</evidence>
<reference evidence="2 3" key="1">
    <citation type="submission" date="2020-08" db="EMBL/GenBank/DDBJ databases">
        <title>Sequencing the genomes of 1000 actinobacteria strains.</title>
        <authorList>
            <person name="Klenk H.-P."/>
        </authorList>
    </citation>
    <scope>NUCLEOTIDE SEQUENCE [LARGE SCALE GENOMIC DNA]</scope>
    <source>
        <strain evidence="2 3">DSM 20419</strain>
    </source>
</reference>
<dbReference type="InterPro" id="IPR032708">
    <property type="entry name" value="McjB_C"/>
</dbReference>
<dbReference type="InterPro" id="IPR053521">
    <property type="entry name" value="McjB-like"/>
</dbReference>
<sequence>MSLPLSAQPSITTRGRRALTVRCTVSVAFLITYARPRRIRRLLVELSRGARPSTREQAEAVRAEVCGVSERCAGEGCLQRSIATVLLCRLDGHAPNWCSGYRTGPFVAHAWVEADGMPVSEPPEVASYKRVLTTEQGRP</sequence>
<dbReference type="OrthoDB" id="583768at2"/>
<protein>
    <recommendedName>
        <fullName evidence="1">Microcin J25-processing protein McjB C-terminal domain-containing protein</fullName>
    </recommendedName>
</protein>
<dbReference type="NCBIfam" id="NF033537">
    <property type="entry name" value="lasso_biosyn_B2"/>
    <property type="match status" value="1"/>
</dbReference>
<dbReference type="EMBL" id="JACHWJ010000002">
    <property type="protein sequence ID" value="MBB2957452.1"/>
    <property type="molecule type" value="Genomic_DNA"/>
</dbReference>
<dbReference type="RefSeq" id="WP_068494233.1">
    <property type="nucleotide sequence ID" value="NZ_CZJY01000064.1"/>
</dbReference>
<dbReference type="Pfam" id="PF13471">
    <property type="entry name" value="Transglut_core3"/>
    <property type="match status" value="1"/>
</dbReference>
<comment type="caution">
    <text evidence="2">The sequence shown here is derived from an EMBL/GenBank/DDBJ whole genome shotgun (WGS) entry which is preliminary data.</text>
</comment>